<evidence type="ECO:0000259" key="3">
    <source>
        <dbReference type="Pfam" id="PF20232"/>
    </source>
</evidence>
<dbReference type="SUPFAM" id="SSF49879">
    <property type="entry name" value="SMAD/FHA domain"/>
    <property type="match status" value="1"/>
</dbReference>
<dbReference type="STRING" id="351659.SAMN05421784_12148"/>
<sequence length="523" mass="58587">MMRFSIVKNSGTNQPSQLSYDFSPPGGTIGRSTDNNWVLPDEELAIARLQIVVSISSDGGCQINNQGHASEVLLNMIPLAPERQVEIRDGDMLNISSYQIKITDIEKNSHPQSNDKKSEIPNGIWDDLEQIFAVPNTLSSQERHHSPQKLNDNNPLVKEQQNKERNPIDPLAQIKPETDLETLQLRSTDPMTMFNSDTTVQQENILHNHTPTTLLQRDRKHENQEDDKKEIDPLVLFSEKHTQYVKDDDPLNQMLDNAVPPTPLNDPTISELLFTPEPQSAPASQSTLTEPGPIESVAGRTPGSKANRHHNSHNYQATGTQSEEKLLAALLDGMGLKDLQRLQFDERLMYQLGRFASQLSQGIITLNTLRNQFKRKSDADMNEALSDVYNPFKLLPSGQSVLALIFGGYVPGFMPSEEATQDILTELQAHQLGMIAGIHAIAADLLHSFNPVILEQTAGDKSYLPRLSLSSAYKASMWDYFTKYYQNIAGQIEKKSALFGESFLQAYEAEISRYKNTHNSPQK</sequence>
<evidence type="ECO:0000259" key="2">
    <source>
        <dbReference type="Pfam" id="PF00498"/>
    </source>
</evidence>
<dbReference type="AlphaFoldDB" id="A0A1I7IKW1"/>
<dbReference type="InterPro" id="IPR017735">
    <property type="entry name" value="T6SS_FHA"/>
</dbReference>
<feature type="region of interest" description="Disordered" evidence="1">
    <location>
        <begin position="277"/>
        <end position="314"/>
    </location>
</feature>
<dbReference type="EMBL" id="FPBJ01000021">
    <property type="protein sequence ID" value="SFU73581.1"/>
    <property type="molecule type" value="Genomic_DNA"/>
</dbReference>
<dbReference type="Proteomes" id="UP000242496">
    <property type="component" value="Unassembled WGS sequence"/>
</dbReference>
<feature type="compositionally biased region" description="Polar residues" evidence="1">
    <location>
        <begin position="277"/>
        <end position="289"/>
    </location>
</feature>
<evidence type="ECO:0000313" key="4">
    <source>
        <dbReference type="EMBL" id="SFU73581.1"/>
    </source>
</evidence>
<dbReference type="InterPro" id="IPR008984">
    <property type="entry name" value="SMAD_FHA_dom_sf"/>
</dbReference>
<protein>
    <submittedName>
        <fullName evidence="4">FHA domain protein</fullName>
    </submittedName>
</protein>
<organism evidence="4 5">
    <name type="scientific">Xenorhabdus koppenhoeferi</name>
    <dbReference type="NCBI Taxonomy" id="351659"/>
    <lineage>
        <taxon>Bacteria</taxon>
        <taxon>Pseudomonadati</taxon>
        <taxon>Pseudomonadota</taxon>
        <taxon>Gammaproteobacteria</taxon>
        <taxon>Enterobacterales</taxon>
        <taxon>Morganellaceae</taxon>
        <taxon>Xenorhabdus</taxon>
    </lineage>
</organism>
<evidence type="ECO:0000313" key="5">
    <source>
        <dbReference type="Proteomes" id="UP000242496"/>
    </source>
</evidence>
<dbReference type="RefSeq" id="WP_092551718.1">
    <property type="nucleotide sequence ID" value="NZ_CAWRBG010000047.1"/>
</dbReference>
<feature type="domain" description="FHA" evidence="2">
    <location>
        <begin position="28"/>
        <end position="95"/>
    </location>
</feature>
<feature type="region of interest" description="Disordered" evidence="1">
    <location>
        <begin position="200"/>
        <end position="232"/>
    </location>
</feature>
<dbReference type="InterPro" id="IPR046883">
    <property type="entry name" value="T6SS_FHA_C"/>
</dbReference>
<feature type="compositionally biased region" description="Basic and acidic residues" evidence="1">
    <location>
        <begin position="216"/>
        <end position="232"/>
    </location>
</feature>
<gene>
    <name evidence="4" type="ORF">SAMN05421784_12148</name>
</gene>
<dbReference type="Pfam" id="PF20232">
    <property type="entry name" value="T6SS_FHA_C"/>
    <property type="match status" value="1"/>
</dbReference>
<feature type="domain" description="Type VI secretion system FHA" evidence="3">
    <location>
        <begin position="333"/>
        <end position="509"/>
    </location>
</feature>
<name>A0A1I7IKW1_9GAMM</name>
<dbReference type="Pfam" id="PF00498">
    <property type="entry name" value="FHA"/>
    <property type="match status" value="1"/>
</dbReference>
<dbReference type="CDD" id="cd00060">
    <property type="entry name" value="FHA"/>
    <property type="match status" value="1"/>
</dbReference>
<dbReference type="OrthoDB" id="273564at2"/>
<feature type="region of interest" description="Disordered" evidence="1">
    <location>
        <begin position="1"/>
        <end position="20"/>
    </location>
</feature>
<reference evidence="5" key="1">
    <citation type="submission" date="2016-10" db="EMBL/GenBank/DDBJ databases">
        <authorList>
            <person name="Varghese N."/>
            <person name="Submissions S."/>
        </authorList>
    </citation>
    <scope>NUCLEOTIDE SEQUENCE [LARGE SCALE GENOMIC DNA]</scope>
    <source>
        <strain evidence="5">DSM 18168</strain>
    </source>
</reference>
<feature type="compositionally biased region" description="Polar residues" evidence="1">
    <location>
        <begin position="200"/>
        <end position="215"/>
    </location>
</feature>
<feature type="region of interest" description="Disordered" evidence="1">
    <location>
        <begin position="138"/>
        <end position="179"/>
    </location>
</feature>
<feature type="compositionally biased region" description="Polar residues" evidence="1">
    <location>
        <begin position="7"/>
        <end position="20"/>
    </location>
</feature>
<dbReference type="Gene3D" id="2.60.200.20">
    <property type="match status" value="1"/>
</dbReference>
<dbReference type="NCBIfam" id="TIGR03354">
    <property type="entry name" value="VI_FHA"/>
    <property type="match status" value="1"/>
</dbReference>
<dbReference type="InterPro" id="IPR000253">
    <property type="entry name" value="FHA_dom"/>
</dbReference>
<proteinExistence type="predicted"/>
<evidence type="ECO:0000256" key="1">
    <source>
        <dbReference type="SAM" id="MobiDB-lite"/>
    </source>
</evidence>
<accession>A0A1I7IKW1</accession>
<keyword evidence="5" id="KW-1185">Reference proteome</keyword>